<dbReference type="GO" id="GO:0004185">
    <property type="term" value="F:serine-type carboxypeptidase activity"/>
    <property type="evidence" value="ECO:0007669"/>
    <property type="project" value="InterPro"/>
</dbReference>
<keyword evidence="2" id="KW-0378">Hydrolase</keyword>
<sequence length="82" mass="9790">SYEYFLCNYWANDDNVQSALHIRKGSIEKWRRCTFDIPNKEDISSSYEFHVNVSRKGYRSLIYRSGQYSFSVHILKKVAQMN</sequence>
<keyword evidence="3" id="KW-1185">Reference proteome</keyword>
<dbReference type="Pfam" id="PF00450">
    <property type="entry name" value="Peptidase_S10"/>
    <property type="match status" value="1"/>
</dbReference>
<comment type="similarity">
    <text evidence="1">Belongs to the peptidase S10 family.</text>
</comment>
<dbReference type="GO" id="GO:0006508">
    <property type="term" value="P:proteolysis"/>
    <property type="evidence" value="ECO:0007669"/>
    <property type="project" value="InterPro"/>
</dbReference>
<evidence type="ECO:0000313" key="2">
    <source>
        <dbReference type="EMBL" id="RZB63763.1"/>
    </source>
</evidence>
<protein>
    <submittedName>
        <fullName evidence="2">Serine carboxypeptidase-like 7</fullName>
    </submittedName>
</protein>
<keyword evidence="2" id="KW-0121">Carboxypeptidase</keyword>
<organism evidence="2 3">
    <name type="scientific">Glycine soja</name>
    <name type="common">Wild soybean</name>
    <dbReference type="NCBI Taxonomy" id="3848"/>
    <lineage>
        <taxon>Eukaryota</taxon>
        <taxon>Viridiplantae</taxon>
        <taxon>Streptophyta</taxon>
        <taxon>Embryophyta</taxon>
        <taxon>Tracheophyta</taxon>
        <taxon>Spermatophyta</taxon>
        <taxon>Magnoliopsida</taxon>
        <taxon>eudicotyledons</taxon>
        <taxon>Gunneridae</taxon>
        <taxon>Pentapetalae</taxon>
        <taxon>rosids</taxon>
        <taxon>fabids</taxon>
        <taxon>Fabales</taxon>
        <taxon>Fabaceae</taxon>
        <taxon>Papilionoideae</taxon>
        <taxon>50 kb inversion clade</taxon>
        <taxon>NPAAA clade</taxon>
        <taxon>indigoferoid/millettioid clade</taxon>
        <taxon>Phaseoleae</taxon>
        <taxon>Glycine</taxon>
        <taxon>Glycine subgen. Soja</taxon>
    </lineage>
</organism>
<dbReference type="EMBL" id="QZWG01000015">
    <property type="protein sequence ID" value="RZB63763.1"/>
    <property type="molecule type" value="Genomic_DNA"/>
</dbReference>
<proteinExistence type="inferred from homology"/>
<name>A0A445GRF5_GLYSO</name>
<keyword evidence="2" id="KW-0645">Protease</keyword>
<feature type="non-terminal residue" evidence="2">
    <location>
        <position position="1"/>
    </location>
</feature>
<dbReference type="InterPro" id="IPR029058">
    <property type="entry name" value="AB_hydrolase_fold"/>
</dbReference>
<dbReference type="AlphaFoldDB" id="A0A445GRF5"/>
<evidence type="ECO:0000256" key="1">
    <source>
        <dbReference type="ARBA" id="ARBA00009431"/>
    </source>
</evidence>
<gene>
    <name evidence="2" type="ORF">D0Y65_040385</name>
</gene>
<dbReference type="InterPro" id="IPR001563">
    <property type="entry name" value="Peptidase_S10"/>
</dbReference>
<reference evidence="2 3" key="1">
    <citation type="submission" date="2018-09" db="EMBL/GenBank/DDBJ databases">
        <title>A high-quality reference genome of wild soybean provides a powerful tool to mine soybean genomes.</title>
        <authorList>
            <person name="Xie M."/>
            <person name="Chung C.Y.L."/>
            <person name="Li M.-W."/>
            <person name="Wong F.-L."/>
            <person name="Chan T.-F."/>
            <person name="Lam H.-M."/>
        </authorList>
    </citation>
    <scope>NUCLEOTIDE SEQUENCE [LARGE SCALE GENOMIC DNA]</scope>
    <source>
        <strain evidence="3">cv. W05</strain>
        <tissue evidence="2">Hypocotyl of etiolated seedlings</tissue>
    </source>
</reference>
<comment type="caution">
    <text evidence="2">The sequence shown here is derived from an EMBL/GenBank/DDBJ whole genome shotgun (WGS) entry which is preliminary data.</text>
</comment>
<dbReference type="SUPFAM" id="SSF53474">
    <property type="entry name" value="alpha/beta-Hydrolases"/>
    <property type="match status" value="1"/>
</dbReference>
<evidence type="ECO:0000313" key="3">
    <source>
        <dbReference type="Proteomes" id="UP000289340"/>
    </source>
</evidence>
<accession>A0A445GRF5</accession>
<dbReference type="Gene3D" id="3.40.50.1820">
    <property type="entry name" value="alpha/beta hydrolase"/>
    <property type="match status" value="1"/>
</dbReference>
<dbReference type="Proteomes" id="UP000289340">
    <property type="component" value="Chromosome 15"/>
</dbReference>